<evidence type="ECO:0000313" key="1">
    <source>
        <dbReference type="EMBL" id="MBB3169431.1"/>
    </source>
</evidence>
<evidence type="ECO:0008006" key="3">
    <source>
        <dbReference type="Google" id="ProtNLM"/>
    </source>
</evidence>
<dbReference type="Pfam" id="PF12224">
    <property type="entry name" value="Amidoligase_2"/>
    <property type="match status" value="1"/>
</dbReference>
<dbReference type="RefSeq" id="WP_183910901.1">
    <property type="nucleotide sequence ID" value="NZ_JACHXZ010000003.1"/>
</dbReference>
<gene>
    <name evidence="1" type="ORF">FHS30_002639</name>
</gene>
<organism evidence="1 2">
    <name type="scientific">Simiduia aestuariiviva</name>
    <dbReference type="NCBI Taxonomy" id="1510459"/>
    <lineage>
        <taxon>Bacteria</taxon>
        <taxon>Pseudomonadati</taxon>
        <taxon>Pseudomonadota</taxon>
        <taxon>Gammaproteobacteria</taxon>
        <taxon>Cellvibrionales</taxon>
        <taxon>Cellvibrionaceae</taxon>
        <taxon>Simiduia</taxon>
    </lineage>
</organism>
<dbReference type="Proteomes" id="UP000559987">
    <property type="component" value="Unassembled WGS sequence"/>
</dbReference>
<sequence>MTRLHNTCKLPPERLNHEGKVRKVGIEIEMAGLTPLHIVAAVKRHFGGDESLQGSLEYGVLDTRLGDFTIELDSSPVKKAYQQACEMRLPSPLDDAGGIIKDLAENWVPWELVTPPVPVTQLDAINELVADLRDQGALGTHKAPQYAFGMHLNPDLPDLETSTILRHLQAYLCLYDGIVARERPNFARKLTPHIRHFDENYIRKVIADDYAPDLDTLIGDYVEHNPTRNRSLDLLPLFKHLREKTIVREMNDPRIKARPTFHFRLPNSDIDNPNWGIHIAWHEWLAVEWLAADEERLAQMCSAYSEELDRFGHHLDSQWEARAEEALSQ</sequence>
<accession>A0A839URU4</accession>
<dbReference type="EMBL" id="JACHXZ010000003">
    <property type="protein sequence ID" value="MBB3169431.1"/>
    <property type="molecule type" value="Genomic_DNA"/>
</dbReference>
<keyword evidence="2" id="KW-1185">Reference proteome</keyword>
<name>A0A839URU4_9GAMM</name>
<reference evidence="1 2" key="1">
    <citation type="submission" date="2020-08" db="EMBL/GenBank/DDBJ databases">
        <title>Genomic Encyclopedia of Type Strains, Phase III (KMG-III): the genomes of soil and plant-associated and newly described type strains.</title>
        <authorList>
            <person name="Whitman W."/>
        </authorList>
    </citation>
    <scope>NUCLEOTIDE SEQUENCE [LARGE SCALE GENOMIC DNA]</scope>
    <source>
        <strain evidence="1 2">CECT 8571</strain>
    </source>
</reference>
<protein>
    <recommendedName>
        <fullName evidence="3">Amidoligase enzyme</fullName>
    </recommendedName>
</protein>
<dbReference type="AlphaFoldDB" id="A0A839URU4"/>
<evidence type="ECO:0000313" key="2">
    <source>
        <dbReference type="Proteomes" id="UP000559987"/>
    </source>
</evidence>
<proteinExistence type="predicted"/>
<comment type="caution">
    <text evidence="1">The sequence shown here is derived from an EMBL/GenBank/DDBJ whole genome shotgun (WGS) entry which is preliminary data.</text>
</comment>
<dbReference type="InterPro" id="IPR022025">
    <property type="entry name" value="Amidoligase_2"/>
</dbReference>